<evidence type="ECO:0000313" key="1">
    <source>
        <dbReference type="EMBL" id="GBN40700.1"/>
    </source>
</evidence>
<evidence type="ECO:0000313" key="2">
    <source>
        <dbReference type="EMBL" id="GBN40705.1"/>
    </source>
</evidence>
<protein>
    <submittedName>
        <fullName evidence="2">Uncharacterized protein</fullName>
    </submittedName>
</protein>
<reference evidence="2 5" key="1">
    <citation type="journal article" date="2019" name="Sci. Rep.">
        <title>Orb-weaving spider Araneus ventricosus genome elucidates the spidroin gene catalogue.</title>
        <authorList>
            <person name="Kono N."/>
            <person name="Nakamura H."/>
            <person name="Ohtoshi R."/>
            <person name="Moran D.A.P."/>
            <person name="Shinohara A."/>
            <person name="Yoshida Y."/>
            <person name="Fujiwara M."/>
            <person name="Mori M."/>
            <person name="Tomita M."/>
            <person name="Arakawa K."/>
        </authorList>
    </citation>
    <scope>NUCLEOTIDE SEQUENCE [LARGE SCALE GENOMIC DNA]</scope>
</reference>
<sequence>MLLDGPSSFLVFVRKKPKVIWFMRLLPHRRLFCSRQLDSLTSLAIAAPSTGTRLRLVVHIILFFFTSHDDPPHPKSGRLVTSDREEKFRKFVSNSRD</sequence>
<dbReference type="EMBL" id="BGPR01128869">
    <property type="protein sequence ID" value="GBN40705.1"/>
    <property type="molecule type" value="Genomic_DNA"/>
</dbReference>
<dbReference type="EMBL" id="BGPR01131227">
    <property type="protein sequence ID" value="GBN46368.1"/>
    <property type="molecule type" value="Genomic_DNA"/>
</dbReference>
<gene>
    <name evidence="1" type="ORF">AVEN_138360_1</name>
    <name evidence="2" type="ORF">AVEN_156236_1</name>
    <name evidence="3" type="ORF">AVEN_228308_1</name>
    <name evidence="4" type="ORF">AVEN_90621_1</name>
</gene>
<organism evidence="2 5">
    <name type="scientific">Araneus ventricosus</name>
    <name type="common">Orbweaver spider</name>
    <name type="synonym">Epeira ventricosa</name>
    <dbReference type="NCBI Taxonomy" id="182803"/>
    <lineage>
        <taxon>Eukaryota</taxon>
        <taxon>Metazoa</taxon>
        <taxon>Ecdysozoa</taxon>
        <taxon>Arthropoda</taxon>
        <taxon>Chelicerata</taxon>
        <taxon>Arachnida</taxon>
        <taxon>Araneae</taxon>
        <taxon>Araneomorphae</taxon>
        <taxon>Entelegynae</taxon>
        <taxon>Araneoidea</taxon>
        <taxon>Araneidae</taxon>
        <taxon>Araneus</taxon>
    </lineage>
</organism>
<dbReference type="EMBL" id="BGPR01131219">
    <property type="protein sequence ID" value="GBN46349.1"/>
    <property type="molecule type" value="Genomic_DNA"/>
</dbReference>
<evidence type="ECO:0000313" key="5">
    <source>
        <dbReference type="Proteomes" id="UP000499080"/>
    </source>
</evidence>
<dbReference type="Proteomes" id="UP000499080">
    <property type="component" value="Unassembled WGS sequence"/>
</dbReference>
<accession>A0A4Y2NMF6</accession>
<comment type="caution">
    <text evidence="2">The sequence shown here is derived from an EMBL/GenBank/DDBJ whole genome shotgun (WGS) entry which is preliminary data.</text>
</comment>
<evidence type="ECO:0000313" key="4">
    <source>
        <dbReference type="EMBL" id="GBN46368.1"/>
    </source>
</evidence>
<keyword evidence="5" id="KW-1185">Reference proteome</keyword>
<evidence type="ECO:0000313" key="3">
    <source>
        <dbReference type="EMBL" id="GBN46349.1"/>
    </source>
</evidence>
<dbReference type="AlphaFoldDB" id="A0A4Y2NMF6"/>
<proteinExistence type="predicted"/>
<name>A0A4Y2NMF6_ARAVE</name>
<dbReference type="EMBL" id="BGPR01128868">
    <property type="protein sequence ID" value="GBN40700.1"/>
    <property type="molecule type" value="Genomic_DNA"/>
</dbReference>